<gene>
    <name evidence="2" type="ORF">FCL42_15140</name>
</gene>
<feature type="signal peptide" evidence="1">
    <location>
        <begin position="1"/>
        <end position="23"/>
    </location>
</feature>
<evidence type="ECO:0000256" key="1">
    <source>
        <dbReference type="SAM" id="SignalP"/>
    </source>
</evidence>
<dbReference type="OrthoDB" id="5442820at2"/>
<dbReference type="Proteomes" id="UP000305675">
    <property type="component" value="Unassembled WGS sequence"/>
</dbReference>
<accession>A0A4U1BN50</accession>
<sequence length="337" mass="38492">MKMVIRIRAVLTVMCFGAAGAQAGESEFYKQAAKQAKTDRPKVLTAPMEVQKASEVEEPEESWEAIWNGVSSSFAVPYGELFDESQPWYAGWSGNLAVHYPLKESVMAADPDNNVGGIEGTNPSATATLKYTPFGNWFATVTLYHYFDGDLQQPWEPDYTYVFGYSDWRPYTFSLLYSNYGGNRFSPDEREKSTYFNRGTWSLGWKFPVPSSLIRPFSIYDDAAMGCQLDYNHTPEYFDLESSEYLKNGKSLSLGCKYTITGNWYVSFALFHYPDSAQKQPWSPDFTYGFGYFDWRPFTFSLQYNNYSGNRYPWNPSVDGTGRFKDGALMLAWSWAL</sequence>
<dbReference type="EMBL" id="SWCJ01000013">
    <property type="protein sequence ID" value="TKB53016.1"/>
    <property type="molecule type" value="Genomic_DNA"/>
</dbReference>
<feature type="chain" id="PRO_5020302466" evidence="1">
    <location>
        <begin position="24"/>
        <end position="337"/>
    </location>
</feature>
<comment type="caution">
    <text evidence="2">The sequence shown here is derived from an EMBL/GenBank/DDBJ whole genome shotgun (WGS) entry which is preliminary data.</text>
</comment>
<organism evidence="2 3">
    <name type="scientific">Ferrimonas aestuarii</name>
    <dbReference type="NCBI Taxonomy" id="2569539"/>
    <lineage>
        <taxon>Bacteria</taxon>
        <taxon>Pseudomonadati</taxon>
        <taxon>Pseudomonadota</taxon>
        <taxon>Gammaproteobacteria</taxon>
        <taxon>Alteromonadales</taxon>
        <taxon>Ferrimonadaceae</taxon>
        <taxon>Ferrimonas</taxon>
    </lineage>
</organism>
<name>A0A4U1BN50_9GAMM</name>
<proteinExistence type="predicted"/>
<evidence type="ECO:0000313" key="2">
    <source>
        <dbReference type="EMBL" id="TKB53016.1"/>
    </source>
</evidence>
<dbReference type="AlphaFoldDB" id="A0A4U1BN50"/>
<reference evidence="2 3" key="1">
    <citation type="submission" date="2019-04" db="EMBL/GenBank/DDBJ databases">
        <authorList>
            <person name="Hwang J.C."/>
        </authorList>
    </citation>
    <scope>NUCLEOTIDE SEQUENCE [LARGE SCALE GENOMIC DNA]</scope>
    <source>
        <strain evidence="2 3">IMCC35002</strain>
    </source>
</reference>
<evidence type="ECO:0000313" key="3">
    <source>
        <dbReference type="Proteomes" id="UP000305675"/>
    </source>
</evidence>
<keyword evidence="3" id="KW-1185">Reference proteome</keyword>
<keyword evidence="1" id="KW-0732">Signal</keyword>
<protein>
    <submittedName>
        <fullName evidence="2">Uncharacterized protein</fullName>
    </submittedName>
</protein>